<feature type="compositionally biased region" description="Low complexity" evidence="1">
    <location>
        <begin position="50"/>
        <end position="62"/>
    </location>
</feature>
<sequence>MKPLLMSVALTAGLLVAMGAYGQTPYSQPPTATPAPKTAPPAATPPPMTAPAKTAPPAAMPADKGMAKTPPAMGGAPGQVWVNSSSKVYHCPSDKYYGNTKAGSYMSETDAIKQGYHAAQGKACHK</sequence>
<accession>A0A6S7ECJ2</accession>
<organism evidence="3 4">
    <name type="scientific">Achromobacter anxifer</name>
    <dbReference type="NCBI Taxonomy" id="1287737"/>
    <lineage>
        <taxon>Bacteria</taxon>
        <taxon>Pseudomonadati</taxon>
        <taxon>Pseudomonadota</taxon>
        <taxon>Betaproteobacteria</taxon>
        <taxon>Burkholderiales</taxon>
        <taxon>Alcaligenaceae</taxon>
        <taxon>Achromobacter</taxon>
    </lineage>
</organism>
<protein>
    <submittedName>
        <fullName evidence="3">Uncharacterized protein</fullName>
    </submittedName>
</protein>
<proteinExistence type="predicted"/>
<feature type="compositionally biased region" description="Pro residues" evidence="1">
    <location>
        <begin position="27"/>
        <end position="49"/>
    </location>
</feature>
<feature type="region of interest" description="Disordered" evidence="1">
    <location>
        <begin position="25"/>
        <end position="79"/>
    </location>
</feature>
<dbReference type="RefSeq" id="WP_175209175.1">
    <property type="nucleotide sequence ID" value="NZ_CADILG010000039.1"/>
</dbReference>
<reference evidence="3 4" key="1">
    <citation type="submission" date="2020-04" db="EMBL/GenBank/DDBJ databases">
        <authorList>
            <person name="De Canck E."/>
        </authorList>
    </citation>
    <scope>NUCLEOTIDE SEQUENCE [LARGE SCALE GENOMIC DNA]</scope>
    <source>
        <strain evidence="3 4">LMG 26858</strain>
    </source>
</reference>
<feature type="chain" id="PRO_5028804217" evidence="2">
    <location>
        <begin position="23"/>
        <end position="126"/>
    </location>
</feature>
<dbReference type="Proteomes" id="UP000494117">
    <property type="component" value="Unassembled WGS sequence"/>
</dbReference>
<evidence type="ECO:0000313" key="4">
    <source>
        <dbReference type="Proteomes" id="UP000494117"/>
    </source>
</evidence>
<evidence type="ECO:0000256" key="1">
    <source>
        <dbReference type="SAM" id="MobiDB-lite"/>
    </source>
</evidence>
<dbReference type="EMBL" id="CADILG010000039">
    <property type="protein sequence ID" value="CAB3906089.1"/>
    <property type="molecule type" value="Genomic_DNA"/>
</dbReference>
<evidence type="ECO:0000313" key="3">
    <source>
        <dbReference type="EMBL" id="CAB3906089.1"/>
    </source>
</evidence>
<dbReference type="AlphaFoldDB" id="A0A6S7ECJ2"/>
<keyword evidence="4" id="KW-1185">Reference proteome</keyword>
<feature type="signal peptide" evidence="2">
    <location>
        <begin position="1"/>
        <end position="22"/>
    </location>
</feature>
<evidence type="ECO:0000256" key="2">
    <source>
        <dbReference type="SAM" id="SignalP"/>
    </source>
</evidence>
<keyword evidence="2" id="KW-0732">Signal</keyword>
<name>A0A6S7ECJ2_9BURK</name>
<gene>
    <name evidence="3" type="ORF">LMG26858_04489</name>
</gene>